<evidence type="ECO:0000256" key="6">
    <source>
        <dbReference type="ARBA" id="ARBA00022801"/>
    </source>
</evidence>
<dbReference type="EMBL" id="JAOPHQ010001447">
    <property type="protein sequence ID" value="KAK0150691.1"/>
    <property type="molecule type" value="Genomic_DNA"/>
</dbReference>
<dbReference type="GO" id="GO:0005634">
    <property type="term" value="C:nucleus"/>
    <property type="evidence" value="ECO:0007669"/>
    <property type="project" value="UniProtKB-SubCell"/>
</dbReference>
<keyword evidence="7" id="KW-0539">Nucleus</keyword>
<feature type="domain" description="DDE Tnp4" evidence="8">
    <location>
        <begin position="4"/>
        <end position="142"/>
    </location>
</feature>
<accession>A0AA47P4S8</accession>
<name>A0AA47P4S8_MERPO</name>
<evidence type="ECO:0000313" key="9">
    <source>
        <dbReference type="EMBL" id="KAK0150691.1"/>
    </source>
</evidence>
<sequence length="228" mass="25556">MATEDPSGEHEGDYINRKSFHSINVQMICDADCLVSNLESKWPGSVHDSRVFRASPIYELLSQGTFSGVLLGDKGYACESFLLTPLADPQTPSQQAYNHAHNKTRAHIEMTFGLLKSRFQCLHHLRVSPDRACDVIAACAVVLQYVPCMKRTVSVAGTESVTDRVSYLDPLHHWRGSRECQLLRWGHILACLIMTVPVHLFIKLHQELLFSGCDNVTAAEQQLVTYET</sequence>
<dbReference type="PANTHER" id="PTHR22930:SF267">
    <property type="entry name" value="NUCLEASE HARBI1-RELATED"/>
    <property type="match status" value="1"/>
</dbReference>
<comment type="cofactor">
    <cofactor evidence="1">
        <name>a divalent metal cation</name>
        <dbReference type="ChEBI" id="CHEBI:60240"/>
    </cofactor>
</comment>
<reference evidence="9" key="1">
    <citation type="journal article" date="2023" name="Front. Mar. Sci.">
        <title>A new Merluccius polli reference genome to investigate the effects of global change in West African waters.</title>
        <authorList>
            <person name="Mateo J.L."/>
            <person name="Blanco-Fernandez C."/>
            <person name="Garcia-Vazquez E."/>
            <person name="Machado-Schiaffino G."/>
        </authorList>
    </citation>
    <scope>NUCLEOTIDE SEQUENCE</scope>
    <source>
        <strain evidence="9">C29</strain>
        <tissue evidence="9">Fin</tissue>
    </source>
</reference>
<proteinExistence type="inferred from homology"/>
<dbReference type="GO" id="GO:0004518">
    <property type="term" value="F:nuclease activity"/>
    <property type="evidence" value="ECO:0007669"/>
    <property type="project" value="UniProtKB-KW"/>
</dbReference>
<dbReference type="GO" id="GO:0046872">
    <property type="term" value="F:metal ion binding"/>
    <property type="evidence" value="ECO:0007669"/>
    <property type="project" value="UniProtKB-KW"/>
</dbReference>
<dbReference type="AlphaFoldDB" id="A0AA47P4S8"/>
<evidence type="ECO:0000256" key="2">
    <source>
        <dbReference type="ARBA" id="ARBA00004123"/>
    </source>
</evidence>
<keyword evidence="4" id="KW-0540">Nuclease</keyword>
<evidence type="ECO:0000259" key="8">
    <source>
        <dbReference type="Pfam" id="PF13359"/>
    </source>
</evidence>
<gene>
    <name evidence="9" type="primary">harbi1_8</name>
    <name evidence="9" type="ORF">N1851_008203</name>
</gene>
<keyword evidence="5" id="KW-0479">Metal-binding</keyword>
<evidence type="ECO:0000256" key="7">
    <source>
        <dbReference type="ARBA" id="ARBA00023242"/>
    </source>
</evidence>
<comment type="caution">
    <text evidence="9">The sequence shown here is derived from an EMBL/GenBank/DDBJ whole genome shotgun (WGS) entry which is preliminary data.</text>
</comment>
<evidence type="ECO:0000313" key="10">
    <source>
        <dbReference type="Proteomes" id="UP001174136"/>
    </source>
</evidence>
<comment type="similarity">
    <text evidence="3">Belongs to the HARBI1 family.</text>
</comment>
<dbReference type="Pfam" id="PF13359">
    <property type="entry name" value="DDE_Tnp_4"/>
    <property type="match status" value="1"/>
</dbReference>
<evidence type="ECO:0000256" key="5">
    <source>
        <dbReference type="ARBA" id="ARBA00022723"/>
    </source>
</evidence>
<dbReference type="Proteomes" id="UP001174136">
    <property type="component" value="Unassembled WGS sequence"/>
</dbReference>
<evidence type="ECO:0000256" key="1">
    <source>
        <dbReference type="ARBA" id="ARBA00001968"/>
    </source>
</evidence>
<keyword evidence="6" id="KW-0378">Hydrolase</keyword>
<protein>
    <submittedName>
        <fullName evidence="9">Nuclease HARBI1</fullName>
    </submittedName>
</protein>
<dbReference type="InterPro" id="IPR045249">
    <property type="entry name" value="HARBI1-like"/>
</dbReference>
<dbReference type="InterPro" id="IPR027806">
    <property type="entry name" value="HARBI1_dom"/>
</dbReference>
<dbReference type="PANTHER" id="PTHR22930">
    <property type="match status" value="1"/>
</dbReference>
<comment type="subcellular location">
    <subcellularLocation>
        <location evidence="2">Nucleus</location>
    </subcellularLocation>
</comment>
<evidence type="ECO:0000256" key="4">
    <source>
        <dbReference type="ARBA" id="ARBA00022722"/>
    </source>
</evidence>
<keyword evidence="10" id="KW-1185">Reference proteome</keyword>
<organism evidence="9 10">
    <name type="scientific">Merluccius polli</name>
    <name type="common">Benguela hake</name>
    <name type="synonym">Merluccius cadenati</name>
    <dbReference type="NCBI Taxonomy" id="89951"/>
    <lineage>
        <taxon>Eukaryota</taxon>
        <taxon>Metazoa</taxon>
        <taxon>Chordata</taxon>
        <taxon>Craniata</taxon>
        <taxon>Vertebrata</taxon>
        <taxon>Euteleostomi</taxon>
        <taxon>Actinopterygii</taxon>
        <taxon>Neopterygii</taxon>
        <taxon>Teleostei</taxon>
        <taxon>Neoteleostei</taxon>
        <taxon>Acanthomorphata</taxon>
        <taxon>Zeiogadaria</taxon>
        <taxon>Gadariae</taxon>
        <taxon>Gadiformes</taxon>
        <taxon>Gadoidei</taxon>
        <taxon>Merlucciidae</taxon>
        <taxon>Merluccius</taxon>
    </lineage>
</organism>
<evidence type="ECO:0000256" key="3">
    <source>
        <dbReference type="ARBA" id="ARBA00006958"/>
    </source>
</evidence>
<dbReference type="GO" id="GO:0016787">
    <property type="term" value="F:hydrolase activity"/>
    <property type="evidence" value="ECO:0007669"/>
    <property type="project" value="UniProtKB-KW"/>
</dbReference>